<dbReference type="EMBL" id="UOEY01000014">
    <property type="protein sequence ID" value="VAW35535.1"/>
    <property type="molecule type" value="Genomic_DNA"/>
</dbReference>
<gene>
    <name evidence="2" type="ORF">MNBD_DELTA04-1837</name>
</gene>
<feature type="compositionally biased region" description="Basic and acidic residues" evidence="1">
    <location>
        <begin position="224"/>
        <end position="237"/>
    </location>
</feature>
<evidence type="ECO:0008006" key="3">
    <source>
        <dbReference type="Google" id="ProtNLM"/>
    </source>
</evidence>
<accession>A0A3B0UWJ7</accession>
<protein>
    <recommendedName>
        <fullName evidence="3">Methyltransferase domain-containing protein</fullName>
    </recommendedName>
</protein>
<dbReference type="AlphaFoldDB" id="A0A3B0UWJ7"/>
<dbReference type="SUPFAM" id="SSF53335">
    <property type="entry name" value="S-adenosyl-L-methionine-dependent methyltransferases"/>
    <property type="match status" value="1"/>
</dbReference>
<dbReference type="InterPro" id="IPR029063">
    <property type="entry name" value="SAM-dependent_MTases_sf"/>
</dbReference>
<reference evidence="2" key="1">
    <citation type="submission" date="2018-06" db="EMBL/GenBank/DDBJ databases">
        <authorList>
            <person name="Zhirakovskaya E."/>
        </authorList>
    </citation>
    <scope>NUCLEOTIDE SEQUENCE</scope>
</reference>
<dbReference type="GO" id="GO:0008168">
    <property type="term" value="F:methyltransferase activity"/>
    <property type="evidence" value="ECO:0007669"/>
    <property type="project" value="TreeGrafter"/>
</dbReference>
<proteinExistence type="predicted"/>
<dbReference type="PANTHER" id="PTHR43591">
    <property type="entry name" value="METHYLTRANSFERASE"/>
    <property type="match status" value="1"/>
</dbReference>
<sequence>MDVKMNIHSSVPEPRRWRRGYYDLFSHFYDRIIALHSKDKNAYLRRFLLQKSGASAGDRLLDICTGTGSVALAAAGMLGPESIVIGADFSRGMLKRASAKYSRPRDRATLFFVQADVAALPFNSSTFQVVTCSHAMYELKPRTRDAALAEARRVLITGGRFIMMEHCEPRTPFIRFLYNIRLAGMGSNHNQAFAQDEIPFLAEYFEDVTSEISPTGKSKVIYGHKGENGTDARRQRG</sequence>
<dbReference type="Gene3D" id="3.40.50.150">
    <property type="entry name" value="Vaccinia Virus protein VP39"/>
    <property type="match status" value="1"/>
</dbReference>
<feature type="region of interest" description="Disordered" evidence="1">
    <location>
        <begin position="216"/>
        <end position="237"/>
    </location>
</feature>
<evidence type="ECO:0000256" key="1">
    <source>
        <dbReference type="SAM" id="MobiDB-lite"/>
    </source>
</evidence>
<dbReference type="CDD" id="cd02440">
    <property type="entry name" value="AdoMet_MTases"/>
    <property type="match status" value="1"/>
</dbReference>
<dbReference type="Pfam" id="PF01209">
    <property type="entry name" value="Ubie_methyltran"/>
    <property type="match status" value="1"/>
</dbReference>
<name>A0A3B0UWJ7_9ZZZZ</name>
<organism evidence="2">
    <name type="scientific">hydrothermal vent metagenome</name>
    <dbReference type="NCBI Taxonomy" id="652676"/>
    <lineage>
        <taxon>unclassified sequences</taxon>
        <taxon>metagenomes</taxon>
        <taxon>ecological metagenomes</taxon>
    </lineage>
</organism>
<evidence type="ECO:0000313" key="2">
    <source>
        <dbReference type="EMBL" id="VAW35535.1"/>
    </source>
</evidence>
<dbReference type="PANTHER" id="PTHR43591:SF24">
    <property type="entry name" value="2-METHOXY-6-POLYPRENYL-1,4-BENZOQUINOL METHYLASE, MITOCHONDRIAL"/>
    <property type="match status" value="1"/>
</dbReference>